<reference evidence="2 3" key="1">
    <citation type="submission" date="2020-08" db="EMBL/GenBank/DDBJ databases">
        <title>The Agave Microbiome: Exploring the role of microbial communities in plant adaptations to desert environments.</title>
        <authorList>
            <person name="Partida-Martinez L.P."/>
        </authorList>
    </citation>
    <scope>NUCLEOTIDE SEQUENCE [LARGE SCALE GENOMIC DNA]</scope>
    <source>
        <strain evidence="2 3">AS3.12</strain>
    </source>
</reference>
<accession>A0A7X0JPG3</accession>
<evidence type="ECO:0000256" key="1">
    <source>
        <dbReference type="SAM" id="Phobius"/>
    </source>
</evidence>
<keyword evidence="3" id="KW-1185">Reference proteome</keyword>
<dbReference type="AlphaFoldDB" id="A0A7X0JPG3"/>
<keyword evidence="1" id="KW-0812">Transmembrane</keyword>
<keyword evidence="1" id="KW-0472">Membrane</keyword>
<evidence type="ECO:0000313" key="2">
    <source>
        <dbReference type="EMBL" id="MBB6510492.1"/>
    </source>
</evidence>
<comment type="caution">
    <text evidence="2">The sequence shown here is derived from an EMBL/GenBank/DDBJ whole genome shotgun (WGS) entry which is preliminary data.</text>
</comment>
<gene>
    <name evidence="2" type="ORF">F4695_003883</name>
</gene>
<keyword evidence="1" id="KW-1133">Transmembrane helix</keyword>
<dbReference type="EMBL" id="JACHBU010000009">
    <property type="protein sequence ID" value="MBB6510492.1"/>
    <property type="molecule type" value="Genomic_DNA"/>
</dbReference>
<proteinExistence type="predicted"/>
<organism evidence="2 3">
    <name type="scientific">Rhizobium soli</name>
    <dbReference type="NCBI Taxonomy" id="424798"/>
    <lineage>
        <taxon>Bacteria</taxon>
        <taxon>Pseudomonadati</taxon>
        <taxon>Pseudomonadota</taxon>
        <taxon>Alphaproteobacteria</taxon>
        <taxon>Hyphomicrobiales</taxon>
        <taxon>Rhizobiaceae</taxon>
        <taxon>Rhizobium/Agrobacterium group</taxon>
        <taxon>Rhizobium</taxon>
    </lineage>
</organism>
<name>A0A7X0JPG3_9HYPH</name>
<evidence type="ECO:0000313" key="3">
    <source>
        <dbReference type="Proteomes" id="UP000585437"/>
    </source>
</evidence>
<dbReference type="Proteomes" id="UP000585437">
    <property type="component" value="Unassembled WGS sequence"/>
</dbReference>
<sequence length="68" mass="7401">MRDSDDVAARKAEAQSCRHNTDLFDESEPSKKALISGIRNFGHILVSKIVWVASMCAVIVAGSLLILD</sequence>
<feature type="transmembrane region" description="Helical" evidence="1">
    <location>
        <begin position="49"/>
        <end position="67"/>
    </location>
</feature>
<protein>
    <submittedName>
        <fullName evidence="2">Uncharacterized protein</fullName>
    </submittedName>
</protein>